<dbReference type="Gene3D" id="3.40.50.300">
    <property type="entry name" value="P-loop containing nucleotide triphosphate hydrolases"/>
    <property type="match status" value="2"/>
</dbReference>
<dbReference type="PANTHER" id="PTHR18934:SF91">
    <property type="entry name" value="PRE-MRNA-SPLICING FACTOR ATP-DEPENDENT RNA HELICASE PRP16"/>
    <property type="match status" value="1"/>
</dbReference>
<dbReference type="GO" id="GO:0003723">
    <property type="term" value="F:RNA binding"/>
    <property type="evidence" value="ECO:0007669"/>
    <property type="project" value="TreeGrafter"/>
</dbReference>
<dbReference type="GO" id="GO:0005524">
    <property type="term" value="F:ATP binding"/>
    <property type="evidence" value="ECO:0007669"/>
    <property type="project" value="UniProtKB-KW"/>
</dbReference>
<comment type="catalytic activity">
    <reaction evidence="9">
        <text>ATP + H2O = ADP + phosphate + H(+)</text>
        <dbReference type="Rhea" id="RHEA:13065"/>
        <dbReference type="ChEBI" id="CHEBI:15377"/>
        <dbReference type="ChEBI" id="CHEBI:15378"/>
        <dbReference type="ChEBI" id="CHEBI:30616"/>
        <dbReference type="ChEBI" id="CHEBI:43474"/>
        <dbReference type="ChEBI" id="CHEBI:456216"/>
        <dbReference type="EC" id="3.6.4.13"/>
    </reaction>
</comment>
<dbReference type="InterPro" id="IPR003593">
    <property type="entry name" value="AAA+_ATPase"/>
</dbReference>
<dbReference type="OrthoDB" id="10253254at2759"/>
<dbReference type="FunFam" id="3.40.50.300:FF:000615">
    <property type="entry name" value="pre-mRNA-splicing factor ATP-dependent RNA helicase DEAH7"/>
    <property type="match status" value="1"/>
</dbReference>
<keyword evidence="13" id="KW-1185">Reference proteome</keyword>
<dbReference type="PANTHER" id="PTHR18934">
    <property type="entry name" value="ATP-DEPENDENT RNA HELICASE"/>
    <property type="match status" value="1"/>
</dbReference>
<dbReference type="SUPFAM" id="SSF52540">
    <property type="entry name" value="P-loop containing nucleoside triphosphate hydrolases"/>
    <property type="match status" value="1"/>
</dbReference>
<keyword evidence="6" id="KW-0067">ATP-binding</keyword>
<protein>
    <recommendedName>
        <fullName evidence="1">RNA helicase</fullName>
        <ecNumber evidence="1">3.6.4.13</ecNumber>
    </recommendedName>
</protein>
<dbReference type="FunFam" id="1.20.120.1080:FF:000001">
    <property type="entry name" value="Pre-mRNA-splicing factor ATP-dependent RNA helicase"/>
    <property type="match status" value="1"/>
</dbReference>
<dbReference type="Gene3D" id="1.20.120.1080">
    <property type="match status" value="1"/>
</dbReference>
<dbReference type="Pfam" id="PF21010">
    <property type="entry name" value="HA2_C"/>
    <property type="match status" value="1"/>
</dbReference>
<dbReference type="Pfam" id="PF00270">
    <property type="entry name" value="DEAD"/>
    <property type="match status" value="1"/>
</dbReference>
<dbReference type="Pfam" id="PF04408">
    <property type="entry name" value="WHD_HA2"/>
    <property type="match status" value="1"/>
</dbReference>
<evidence type="ECO:0000256" key="3">
    <source>
        <dbReference type="ARBA" id="ARBA00022741"/>
    </source>
</evidence>
<keyword evidence="5 12" id="KW-0347">Helicase</keyword>
<gene>
    <name evidence="12" type="ORF">BmR1_04g05095</name>
</gene>
<dbReference type="InterPro" id="IPR007502">
    <property type="entry name" value="Helicase-assoc_dom"/>
</dbReference>
<evidence type="ECO:0000313" key="13">
    <source>
        <dbReference type="Proteomes" id="UP000002899"/>
    </source>
</evidence>
<evidence type="ECO:0000256" key="8">
    <source>
        <dbReference type="ARBA" id="ARBA00038040"/>
    </source>
</evidence>
<reference evidence="12 13" key="3">
    <citation type="journal article" date="2016" name="Sci. Rep.">
        <title>Genome-wide diversity and gene expression profiling of Babesia microti isolates identify polymorphic genes that mediate host-pathogen interactions.</title>
        <authorList>
            <person name="Silva J.C."/>
            <person name="Cornillot E."/>
            <person name="McCracken C."/>
            <person name="Usmani-Brown S."/>
            <person name="Dwivedi A."/>
            <person name="Ifeonu O.O."/>
            <person name="Crabtree J."/>
            <person name="Gotia H.T."/>
            <person name="Virji A.Z."/>
            <person name="Reynes C."/>
            <person name="Colinge J."/>
            <person name="Kumar V."/>
            <person name="Lawres L."/>
            <person name="Pazzi J.E."/>
            <person name="Pablo J.V."/>
            <person name="Hung C."/>
            <person name="Brancato J."/>
            <person name="Kumari P."/>
            <person name="Orvis J."/>
            <person name="Tretina K."/>
            <person name="Chibucos M."/>
            <person name="Ott S."/>
            <person name="Sadzewicz L."/>
            <person name="Sengamalay N."/>
            <person name="Shetty A.C."/>
            <person name="Su Q."/>
            <person name="Tallon L."/>
            <person name="Fraser C.M."/>
            <person name="Frutos R."/>
            <person name="Molina D.M."/>
            <person name="Krause P.J."/>
            <person name="Ben Mamoun C."/>
        </authorList>
    </citation>
    <scope>NUCLEOTIDE SEQUENCE [LARGE SCALE GENOMIC DNA]</scope>
    <source>
        <strain evidence="12 13">RI</strain>
    </source>
</reference>
<dbReference type="PROSITE" id="PS00690">
    <property type="entry name" value="DEAH_ATP_HELICASE"/>
    <property type="match status" value="1"/>
</dbReference>
<dbReference type="RefSeq" id="XP_021337164.1">
    <property type="nucleotide sequence ID" value="XM_021482342.1"/>
</dbReference>
<evidence type="ECO:0000256" key="6">
    <source>
        <dbReference type="ARBA" id="ARBA00022840"/>
    </source>
</evidence>
<dbReference type="SMART" id="SM00847">
    <property type="entry name" value="HA2"/>
    <property type="match status" value="1"/>
</dbReference>
<keyword evidence="3" id="KW-0547">Nucleotide-binding</keyword>
<feature type="domain" description="Helicase C-terminal" evidence="11">
    <location>
        <begin position="466"/>
        <end position="648"/>
    </location>
</feature>
<dbReference type="SMART" id="SM00487">
    <property type="entry name" value="DEXDc"/>
    <property type="match status" value="1"/>
</dbReference>
<dbReference type="GO" id="GO:0006397">
    <property type="term" value="P:mRNA processing"/>
    <property type="evidence" value="ECO:0007669"/>
    <property type="project" value="UniProtKB-KW"/>
</dbReference>
<evidence type="ECO:0000256" key="4">
    <source>
        <dbReference type="ARBA" id="ARBA00022801"/>
    </source>
</evidence>
<dbReference type="InterPro" id="IPR002464">
    <property type="entry name" value="DNA/RNA_helicase_DEAH_CS"/>
</dbReference>
<dbReference type="InterPro" id="IPR014001">
    <property type="entry name" value="Helicase_ATP-bd"/>
</dbReference>
<dbReference type="AlphaFoldDB" id="I7IH54"/>
<dbReference type="Pfam" id="PF07717">
    <property type="entry name" value="OB_NTP_bind"/>
    <property type="match status" value="1"/>
</dbReference>
<sequence length="956" mass="108950">MNAYDLVDRIRESGDADLMVSSGLHYTDRVIDHLWYDRDEYSGMSYDDYAPEDSSHLAKKEAKRMAQQRQPGVPAFIGALSKQKNLDNSMWELKCLHQSGIKSRNSRIELNQLIESNVDNNEAKKMVLVRNVLPPFINHYHSGANFEKSKIYDTISRDNALNEIYSKFLTHTTNVIKDPTSDIAQMAKKGSNILFAMKEENERSSARNRFWELEGSKLGELLNLSDDIVESDGEDEKEKVNNTFAQLIESGDIPDEESMRKIQKQRMSLPVFKCREELLDLIAKFQILIVVGETGSGKTTQLCQFLYESGYARDNYGMIGCTQPRRVAAVSVAQRVAIEMSVKLGELVGYTIRFEDQTSSATKIKYMTDGILLRETLVDPDLDRYSCIIMDEAHERSLNTDVLFGILKSVASRRSDMRIIITSATMDSDKFSAFFGNAPVFKVPGRTFHVQIEYLRAMGFDYVEMAVKKCIEIHLSDPGKGDILIFMTGQDDINATCQLLADRLYKVHSQSAKSDETIDPFYVFPIYSQLPSELQAKVFKRYKYRKVIIATNIAETSLTFEDIKYVIDTGFCKLKVYNTRIGMDSLQIVPVSQASANQRSGRAGRTGPGVCYRLYTERTYLSDMFPSSVPEIKRTNLCNVVLLLKSLKVDNLFEFDFMDPPSKESILSAMLQLWVLGALDPMGDMTEIGAEMVQFPLDPPLSKMLIQSIHLGCVKEMLTIVSMISAPNIFHTTKESAQEENTTVDAAREKFYVPESDHLTLLNVYNQWMANKCSPGWCKQFFIQFKSIKRAYEVRCQLLDILKQRDIPEKSCINDWDTVRKAICSGYFHNAAKLKGIGEYSNLRSFAPCHLHPSSALYGMGCTPDYVVYHEVVITTKEYMRNVTAVDAEWLSELGPMFFYLKSMDVSTRVQQDIDRIETLRQISEFTKKNRENDESRKLIGKGKQEISVFGKKRRR</sequence>
<dbReference type="Proteomes" id="UP000002899">
    <property type="component" value="Chromosome IV"/>
</dbReference>
<organism evidence="12 13">
    <name type="scientific">Babesia microti (strain RI)</name>
    <dbReference type="NCBI Taxonomy" id="1133968"/>
    <lineage>
        <taxon>Eukaryota</taxon>
        <taxon>Sar</taxon>
        <taxon>Alveolata</taxon>
        <taxon>Apicomplexa</taxon>
        <taxon>Aconoidasida</taxon>
        <taxon>Piroplasmida</taxon>
        <taxon>Babesiidae</taxon>
        <taxon>Babesia</taxon>
    </lineage>
</organism>
<keyword evidence="7" id="KW-0508">mRNA splicing</keyword>
<dbReference type="PROSITE" id="PS51192">
    <property type="entry name" value="HELICASE_ATP_BIND_1"/>
    <property type="match status" value="1"/>
</dbReference>
<evidence type="ECO:0000256" key="5">
    <source>
        <dbReference type="ARBA" id="ARBA00022806"/>
    </source>
</evidence>
<evidence type="ECO:0000256" key="1">
    <source>
        <dbReference type="ARBA" id="ARBA00012552"/>
    </source>
</evidence>
<accession>I7IH54</accession>
<evidence type="ECO:0000259" key="11">
    <source>
        <dbReference type="PROSITE" id="PS51194"/>
    </source>
</evidence>
<evidence type="ECO:0000256" key="9">
    <source>
        <dbReference type="ARBA" id="ARBA00047984"/>
    </source>
</evidence>
<dbReference type="VEuPathDB" id="PiroplasmaDB:BmR1_04g05095"/>
<dbReference type="GO" id="GO:0016887">
    <property type="term" value="F:ATP hydrolysis activity"/>
    <property type="evidence" value="ECO:0007669"/>
    <property type="project" value="RHEA"/>
</dbReference>
<dbReference type="GO" id="GO:0008380">
    <property type="term" value="P:RNA splicing"/>
    <property type="evidence" value="ECO:0007669"/>
    <property type="project" value="UniProtKB-KW"/>
</dbReference>
<dbReference type="InterPro" id="IPR001650">
    <property type="entry name" value="Helicase_C-like"/>
</dbReference>
<reference evidence="12 13" key="1">
    <citation type="journal article" date="2012" name="Nucleic Acids Res.">
        <title>Sequencing of the smallest Apicomplexan genome from the human pathogen Babesia microti.</title>
        <authorList>
            <person name="Cornillot E."/>
            <person name="Hadj-Kaddour K."/>
            <person name="Dassouli A."/>
            <person name="Noel B."/>
            <person name="Ranwez V."/>
            <person name="Vacherie B."/>
            <person name="Augagneur Y."/>
            <person name="Bres V."/>
            <person name="Duclos A."/>
            <person name="Randazzo S."/>
            <person name="Carcy B."/>
            <person name="Debierre-Grockiego F."/>
            <person name="Delbecq S."/>
            <person name="Moubri-Menage K."/>
            <person name="Shams-Eldin H."/>
            <person name="Usmani-Brown S."/>
            <person name="Bringaud F."/>
            <person name="Wincker P."/>
            <person name="Vivares C.P."/>
            <person name="Schwarz R.T."/>
            <person name="Schetters T.P."/>
            <person name="Krause P.J."/>
            <person name="Gorenflot A."/>
            <person name="Berry V."/>
            <person name="Barbe V."/>
            <person name="Ben Mamoun C."/>
        </authorList>
    </citation>
    <scope>NUCLEOTIDE SEQUENCE [LARGE SCALE GENOMIC DNA]</scope>
    <source>
        <strain evidence="12 13">RI</strain>
    </source>
</reference>
<reference evidence="12 13" key="2">
    <citation type="journal article" date="2013" name="PLoS ONE">
        <title>Whole genome mapping and re-organization of the nuclear and mitochondrial genomes of Babesia microti isolates.</title>
        <authorList>
            <person name="Cornillot E."/>
            <person name="Dassouli A."/>
            <person name="Garg A."/>
            <person name="Pachikara N."/>
            <person name="Randazzo S."/>
            <person name="Depoix D."/>
            <person name="Carcy B."/>
            <person name="Delbecq S."/>
            <person name="Frutos R."/>
            <person name="Silva J.C."/>
            <person name="Sutton R."/>
            <person name="Krause P.J."/>
            <person name="Mamoun C.B."/>
        </authorList>
    </citation>
    <scope>NUCLEOTIDE SEQUENCE [LARGE SCALE GENOMIC DNA]</scope>
    <source>
        <strain evidence="12 13">RI</strain>
    </source>
</reference>
<dbReference type="InterPro" id="IPR027417">
    <property type="entry name" value="P-loop_NTPase"/>
</dbReference>
<comment type="similarity">
    <text evidence="8">Belongs to the DEAD box helicase family. DEAH subfamily. PRP16 sub-subfamily.</text>
</comment>
<evidence type="ECO:0000256" key="2">
    <source>
        <dbReference type="ARBA" id="ARBA00022664"/>
    </source>
</evidence>
<keyword evidence="2" id="KW-0507">mRNA processing</keyword>
<evidence type="ECO:0000259" key="10">
    <source>
        <dbReference type="PROSITE" id="PS51192"/>
    </source>
</evidence>
<dbReference type="CDD" id="cd18791">
    <property type="entry name" value="SF2_C_RHA"/>
    <property type="match status" value="1"/>
</dbReference>
<keyword evidence="4 12" id="KW-0378">Hydrolase</keyword>
<dbReference type="SMART" id="SM00490">
    <property type="entry name" value="HELICc"/>
    <property type="match status" value="1"/>
</dbReference>
<dbReference type="SMART" id="SM00382">
    <property type="entry name" value="AAA"/>
    <property type="match status" value="1"/>
</dbReference>
<dbReference type="EMBL" id="LN871599">
    <property type="protein sequence ID" value="CCF75217.2"/>
    <property type="molecule type" value="Genomic_DNA"/>
</dbReference>
<name>I7IH54_BABMR</name>
<dbReference type="KEGG" id="bmic:BmR1_04g05095"/>
<dbReference type="PROSITE" id="PS51194">
    <property type="entry name" value="HELICASE_CTER"/>
    <property type="match status" value="1"/>
</dbReference>
<feature type="domain" description="Helicase ATP-binding" evidence="10">
    <location>
        <begin position="279"/>
        <end position="444"/>
    </location>
</feature>
<evidence type="ECO:0000313" key="12">
    <source>
        <dbReference type="EMBL" id="CCF75217.2"/>
    </source>
</evidence>
<dbReference type="GeneID" id="24425663"/>
<dbReference type="InterPro" id="IPR011545">
    <property type="entry name" value="DEAD/DEAH_box_helicase_dom"/>
</dbReference>
<dbReference type="Pfam" id="PF00271">
    <property type="entry name" value="Helicase_C"/>
    <property type="match status" value="1"/>
</dbReference>
<evidence type="ECO:0000256" key="7">
    <source>
        <dbReference type="ARBA" id="ARBA00023187"/>
    </source>
</evidence>
<dbReference type="EC" id="3.6.4.13" evidence="1"/>
<proteinExistence type="inferred from homology"/>
<dbReference type="InterPro" id="IPR011709">
    <property type="entry name" value="DEAD-box_helicase_OB_fold"/>
</dbReference>
<dbReference type="FunFam" id="3.40.50.300:FF:000007">
    <property type="entry name" value="Pre-mRNA-splicing factor ATP-dependent RNA helicase"/>
    <property type="match status" value="1"/>
</dbReference>
<dbReference type="GO" id="GO:0003724">
    <property type="term" value="F:RNA helicase activity"/>
    <property type="evidence" value="ECO:0007669"/>
    <property type="project" value="UniProtKB-EC"/>
</dbReference>
<dbReference type="InterPro" id="IPR048333">
    <property type="entry name" value="HA2_WH"/>
</dbReference>